<reference evidence="3 4" key="1">
    <citation type="journal article" date="2007" name="Proc. Natl. Acad. Sci. U.S.A.">
        <title>The genome of Syntrophus aciditrophicus: life at the thermodynamic limit of microbial growth.</title>
        <authorList>
            <person name="McInerney M.J."/>
            <person name="Rohlin L."/>
            <person name="Mouttaki H."/>
            <person name="Kim U."/>
            <person name="Krupp R.S."/>
            <person name="Rios-Hernandez L."/>
            <person name="Sieber J."/>
            <person name="Struchtemeyer C.G."/>
            <person name="Bhattacharyya A."/>
            <person name="Campbell J.W."/>
            <person name="Gunsalus R.P."/>
        </authorList>
    </citation>
    <scope>NUCLEOTIDE SEQUENCE [LARGE SCALE GENOMIC DNA]</scope>
    <source>
        <strain evidence="3 4">SB</strain>
    </source>
</reference>
<organism evidence="3 4">
    <name type="scientific">Syntrophus aciditrophicus (strain SB)</name>
    <dbReference type="NCBI Taxonomy" id="56780"/>
    <lineage>
        <taxon>Bacteria</taxon>
        <taxon>Pseudomonadati</taxon>
        <taxon>Thermodesulfobacteriota</taxon>
        <taxon>Syntrophia</taxon>
        <taxon>Syntrophales</taxon>
        <taxon>Syntrophaceae</taxon>
        <taxon>Syntrophus</taxon>
    </lineage>
</organism>
<dbReference type="OrthoDB" id="9787293at2"/>
<dbReference type="Gene3D" id="3.40.50.2000">
    <property type="entry name" value="Glycogen Phosphorylase B"/>
    <property type="match status" value="2"/>
</dbReference>
<protein>
    <submittedName>
        <fullName evidence="3">Glycosyltransferase</fullName>
        <ecNumber evidence="3">2.4.1.-</ecNumber>
    </submittedName>
</protein>
<dbReference type="EC" id="2.4.1.-" evidence="3"/>
<evidence type="ECO:0000259" key="2">
    <source>
        <dbReference type="Pfam" id="PF13579"/>
    </source>
</evidence>
<dbReference type="Pfam" id="PF13579">
    <property type="entry name" value="Glyco_trans_4_4"/>
    <property type="match status" value="1"/>
</dbReference>
<dbReference type="PANTHER" id="PTHR45947:SF3">
    <property type="entry name" value="SULFOQUINOVOSYL TRANSFERASE SQD2"/>
    <property type="match status" value="1"/>
</dbReference>
<keyword evidence="3" id="KW-0808">Transferase</keyword>
<dbReference type="EMBL" id="CP000252">
    <property type="protein sequence ID" value="ABC78474.1"/>
    <property type="molecule type" value="Genomic_DNA"/>
</dbReference>
<dbReference type="Pfam" id="PF00534">
    <property type="entry name" value="Glycos_transf_1"/>
    <property type="match status" value="1"/>
</dbReference>
<dbReference type="RefSeq" id="WP_011418493.1">
    <property type="nucleotide sequence ID" value="NC_007759.1"/>
</dbReference>
<dbReference type="STRING" id="56780.SYN_02685"/>
<name>Q2LWL4_SYNAS</name>
<feature type="domain" description="Glycosyl transferase family 1" evidence="1">
    <location>
        <begin position="222"/>
        <end position="381"/>
    </location>
</feature>
<dbReference type="KEGG" id="sat:SYN_02685"/>
<dbReference type="PANTHER" id="PTHR45947">
    <property type="entry name" value="SULFOQUINOVOSYL TRANSFERASE SQD2"/>
    <property type="match status" value="1"/>
</dbReference>
<dbReference type="SUPFAM" id="SSF53756">
    <property type="entry name" value="UDP-Glycosyltransferase/glycogen phosphorylase"/>
    <property type="match status" value="1"/>
</dbReference>
<accession>Q2LWL4</accession>
<keyword evidence="4" id="KW-1185">Reference proteome</keyword>
<dbReference type="eggNOG" id="COG0438">
    <property type="taxonomic scope" value="Bacteria"/>
</dbReference>
<dbReference type="InParanoid" id="Q2LWL4"/>
<evidence type="ECO:0000259" key="1">
    <source>
        <dbReference type="Pfam" id="PF00534"/>
    </source>
</evidence>
<keyword evidence="3" id="KW-0328">Glycosyltransferase</keyword>
<sequence length="407" mass="45211">MHVLLIHQAFVSPSEAGGTRHFELAQRMLREGHQFTIVASDLSYLTGKPVVERDGLVTEQNVEGVRVLRAYTYPSVHRSFVWRIVSFLSFMISSVWAGLRAGPVDLVMGTSPSIFQAVSAWLVALLRRKPFLLEIRDLWPEFAIDMGVLKNPFLIRLSRWLENFLYARADHILVNSPAYRDYIHNKDIVLEKISLVANGVDPELFNPQAAGGKVRRELGLDGCFVVTYAGALGMANDIPTVLRAADRLRDLENIRFLFVGDGKERQNLESMAEEMNLPNVIFAGSRPKSDMPDILAASDACLAILMDIPMFRTTYPNKVFDYMAAGRPSILAIDGVIREVIEAAGGGIFVPPGDDKALAKAVRWMALHPEQARAMGATARNYVAKHFNRSTQAVEFVRLACTLAGEP</sequence>
<dbReference type="HOGENOM" id="CLU_009583_11_2_7"/>
<dbReference type="GO" id="GO:0016758">
    <property type="term" value="F:hexosyltransferase activity"/>
    <property type="evidence" value="ECO:0007669"/>
    <property type="project" value="TreeGrafter"/>
</dbReference>
<dbReference type="InterPro" id="IPR028098">
    <property type="entry name" value="Glyco_trans_4-like_N"/>
</dbReference>
<dbReference type="CDD" id="cd03794">
    <property type="entry name" value="GT4_WbuB-like"/>
    <property type="match status" value="1"/>
</dbReference>
<feature type="domain" description="Glycosyltransferase subfamily 4-like N-terminal" evidence="2">
    <location>
        <begin position="22"/>
        <end position="199"/>
    </location>
</feature>
<evidence type="ECO:0000313" key="4">
    <source>
        <dbReference type="Proteomes" id="UP000001933"/>
    </source>
</evidence>
<dbReference type="FunCoup" id="Q2LWL4">
    <property type="interactions" value="54"/>
</dbReference>
<dbReference type="InterPro" id="IPR001296">
    <property type="entry name" value="Glyco_trans_1"/>
</dbReference>
<dbReference type="Proteomes" id="UP000001933">
    <property type="component" value="Chromosome"/>
</dbReference>
<gene>
    <name evidence="3" type="ORF">SYN_02685</name>
</gene>
<evidence type="ECO:0000313" key="3">
    <source>
        <dbReference type="EMBL" id="ABC78474.1"/>
    </source>
</evidence>
<dbReference type="AlphaFoldDB" id="Q2LWL4"/>
<dbReference type="CAZy" id="GT4">
    <property type="family name" value="Glycosyltransferase Family 4"/>
</dbReference>
<dbReference type="InterPro" id="IPR050194">
    <property type="entry name" value="Glycosyltransferase_grp1"/>
</dbReference>
<proteinExistence type="predicted"/>